<keyword evidence="3" id="KW-1185">Reference proteome</keyword>
<evidence type="ECO:0000313" key="2">
    <source>
        <dbReference type="EMBL" id="GIL48296.1"/>
    </source>
</evidence>
<organism evidence="2 3">
    <name type="scientific">Volvox africanus</name>
    <dbReference type="NCBI Taxonomy" id="51714"/>
    <lineage>
        <taxon>Eukaryota</taxon>
        <taxon>Viridiplantae</taxon>
        <taxon>Chlorophyta</taxon>
        <taxon>core chlorophytes</taxon>
        <taxon>Chlorophyceae</taxon>
        <taxon>CS clade</taxon>
        <taxon>Chlamydomonadales</taxon>
        <taxon>Volvocaceae</taxon>
        <taxon>Volvox</taxon>
    </lineage>
</organism>
<proteinExistence type="predicted"/>
<feature type="region of interest" description="Disordered" evidence="1">
    <location>
        <begin position="580"/>
        <end position="600"/>
    </location>
</feature>
<accession>A0A8J4AVZ6</accession>
<feature type="compositionally biased region" description="Acidic residues" evidence="1">
    <location>
        <begin position="261"/>
        <end position="273"/>
    </location>
</feature>
<feature type="region of interest" description="Disordered" evidence="1">
    <location>
        <begin position="117"/>
        <end position="147"/>
    </location>
</feature>
<feature type="region of interest" description="Disordered" evidence="1">
    <location>
        <begin position="723"/>
        <end position="764"/>
    </location>
</feature>
<gene>
    <name evidence="2" type="ORF">Vafri_4942</name>
</gene>
<feature type="region of interest" description="Disordered" evidence="1">
    <location>
        <begin position="29"/>
        <end position="73"/>
    </location>
</feature>
<feature type="compositionally biased region" description="Low complexity" evidence="1">
    <location>
        <begin position="131"/>
        <end position="140"/>
    </location>
</feature>
<evidence type="ECO:0000313" key="3">
    <source>
        <dbReference type="Proteomes" id="UP000747399"/>
    </source>
</evidence>
<dbReference type="EMBL" id="BNCO01000005">
    <property type="protein sequence ID" value="GIL48296.1"/>
    <property type="molecule type" value="Genomic_DNA"/>
</dbReference>
<evidence type="ECO:0000256" key="1">
    <source>
        <dbReference type="SAM" id="MobiDB-lite"/>
    </source>
</evidence>
<protein>
    <submittedName>
        <fullName evidence="2">Uncharacterized protein</fullName>
    </submittedName>
</protein>
<feature type="compositionally biased region" description="Basic residues" evidence="1">
    <location>
        <begin position="754"/>
        <end position="764"/>
    </location>
</feature>
<feature type="region of interest" description="Disordered" evidence="1">
    <location>
        <begin position="663"/>
        <end position="683"/>
    </location>
</feature>
<feature type="compositionally biased region" description="Low complexity" evidence="1">
    <location>
        <begin position="350"/>
        <end position="363"/>
    </location>
</feature>
<feature type="region of interest" description="Disordered" evidence="1">
    <location>
        <begin position="257"/>
        <end position="290"/>
    </location>
</feature>
<feature type="compositionally biased region" description="Low complexity" evidence="1">
    <location>
        <begin position="663"/>
        <end position="673"/>
    </location>
</feature>
<dbReference type="Proteomes" id="UP000747399">
    <property type="component" value="Unassembled WGS sequence"/>
</dbReference>
<feature type="region of interest" description="Disordered" evidence="1">
    <location>
        <begin position="343"/>
        <end position="376"/>
    </location>
</feature>
<comment type="caution">
    <text evidence="2">The sequence shown here is derived from an EMBL/GenBank/DDBJ whole genome shotgun (WGS) entry which is preliminary data.</text>
</comment>
<feature type="compositionally biased region" description="Basic residues" evidence="1">
    <location>
        <begin position="42"/>
        <end position="55"/>
    </location>
</feature>
<name>A0A8J4AVZ6_9CHLO</name>
<dbReference type="AlphaFoldDB" id="A0A8J4AVZ6"/>
<sequence length="764" mass="82969">MRCHLTQHSRQVYWQANHLAAHRRPSQCCAAAPDVPDTSQRRLSKRPKPGPRQRSRAPVQPQAPPPIERDFADNLFLDPGQFDFQQQMKVMQEAFSQMSDSERKAFLEYLASQEALAAREAPSSPHSKPEQQQAQGPKQQDSSTYAASLREAADSRSKLLSEVWGYMLDSLPKRDAAILTKVLPRGWNGARDLSRRDIMEGFSRLTRAELRRLPWVLKQVDQIQATAGAMAEVFEQESRLKATRRRRLAAQKGLTLAEVAEGGEEQDKEEGVDGETAGVATPPPTNLSDLLSVVQRRLRDQLRTIEAQEELPLREEDHPLQRVRLGPQELYDTEYYHEPFGVTDRQQQPGASTSGSKNSSSNGGTSGSSVGGNDIIPEALQGRLGRMAAAYDTYVSRQGWEVEASRRESSEMRNLMRLHVELSELVAAAAGPPRGPGGMPLTGRAAAVYDQELQQRSEDLAAQVAALLQPEEKRRLQDPAARSVVRYIETQLVATDPGVGTGEGEWEADVNGVALDLDEQSVTRLGQFMRAAVNWEAYRAFLEIYAARNPELDLRTVMRAAGMSDGDEWWVQLPNYDFGGKGSDEAGSGDDDGGGSRLRPQVDWSRVEAVAALDVDSLAFLTELEATRYSEDTFMKWYFHPVMGPRIRSGSLLDPAAAGRGQTAATAVADGTGDEGTSGPGAASLDPAALLTQLLGGLGGSGGSGEVPQLVMEVMEAAMRGAELDRGGPGLGGSGWSQQSRKPSEASGSGVSRGRGKAGRGSKA</sequence>
<reference evidence="2" key="1">
    <citation type="journal article" date="2021" name="Proc. Natl. Acad. Sci. U.S.A.">
        <title>Three genomes in the algal genus Volvox reveal the fate of a haploid sex-determining region after a transition to homothallism.</title>
        <authorList>
            <person name="Yamamoto K."/>
            <person name="Hamaji T."/>
            <person name="Kawai-Toyooka H."/>
            <person name="Matsuzaki R."/>
            <person name="Takahashi F."/>
            <person name="Nishimura Y."/>
            <person name="Kawachi M."/>
            <person name="Noguchi H."/>
            <person name="Minakuchi Y."/>
            <person name="Umen J.G."/>
            <person name="Toyoda A."/>
            <person name="Nozaki H."/>
        </authorList>
    </citation>
    <scope>NUCLEOTIDE SEQUENCE</scope>
    <source>
        <strain evidence="2">NIES-3780</strain>
    </source>
</reference>